<dbReference type="Gene3D" id="1.10.287.950">
    <property type="entry name" value="Methyl-accepting chemotaxis protein"/>
    <property type="match status" value="1"/>
</dbReference>
<evidence type="ECO:0000313" key="8">
    <source>
        <dbReference type="Proteomes" id="UP000534783"/>
    </source>
</evidence>
<dbReference type="PANTHER" id="PTHR32089">
    <property type="entry name" value="METHYL-ACCEPTING CHEMOTAXIS PROTEIN MCPB"/>
    <property type="match status" value="1"/>
</dbReference>
<feature type="domain" description="HAMP" evidence="6">
    <location>
        <begin position="208"/>
        <end position="260"/>
    </location>
</feature>
<dbReference type="RefSeq" id="WP_168063018.1">
    <property type="nucleotide sequence ID" value="NZ_VTOW01000005.1"/>
</dbReference>
<gene>
    <name evidence="7" type="ORF">MNODULE_20145</name>
</gene>
<dbReference type="InterPro" id="IPR004090">
    <property type="entry name" value="Chemotax_Me-accpt_rcpt"/>
</dbReference>
<proteinExistence type="inferred from homology"/>
<evidence type="ECO:0000259" key="5">
    <source>
        <dbReference type="PROSITE" id="PS50111"/>
    </source>
</evidence>
<feature type="transmembrane region" description="Helical" evidence="4">
    <location>
        <begin position="185"/>
        <end position="207"/>
    </location>
</feature>
<dbReference type="PROSITE" id="PS50111">
    <property type="entry name" value="CHEMOTAXIS_TRANSDUC_2"/>
    <property type="match status" value="1"/>
</dbReference>
<dbReference type="GO" id="GO:0016020">
    <property type="term" value="C:membrane"/>
    <property type="evidence" value="ECO:0007669"/>
    <property type="project" value="InterPro"/>
</dbReference>
<comment type="caution">
    <text evidence="7">The sequence shown here is derived from an EMBL/GenBank/DDBJ whole genome shotgun (WGS) entry which is preliminary data.</text>
</comment>
<evidence type="ECO:0000259" key="6">
    <source>
        <dbReference type="PROSITE" id="PS50885"/>
    </source>
</evidence>
<protein>
    <submittedName>
        <fullName evidence="7">Methyl-accepting chemotaxis protein</fullName>
    </submittedName>
</protein>
<keyword evidence="4" id="KW-0812">Transmembrane</keyword>
<dbReference type="PANTHER" id="PTHR32089:SF112">
    <property type="entry name" value="LYSOZYME-LIKE PROTEIN-RELATED"/>
    <property type="match status" value="1"/>
</dbReference>
<dbReference type="GO" id="GO:0004888">
    <property type="term" value="F:transmembrane signaling receptor activity"/>
    <property type="evidence" value="ECO:0007669"/>
    <property type="project" value="InterPro"/>
</dbReference>
<organism evidence="7 8">
    <name type="scientific">Candidatus Manganitrophus noduliformans</name>
    <dbReference type="NCBI Taxonomy" id="2606439"/>
    <lineage>
        <taxon>Bacteria</taxon>
        <taxon>Pseudomonadati</taxon>
        <taxon>Nitrospirota</taxon>
        <taxon>Nitrospiria</taxon>
        <taxon>Candidatus Troglogloeales</taxon>
        <taxon>Candidatus Manganitrophaceae</taxon>
        <taxon>Candidatus Manganitrophus</taxon>
    </lineage>
</organism>
<dbReference type="InterPro" id="IPR003660">
    <property type="entry name" value="HAMP_dom"/>
</dbReference>
<accession>A0A7X6DTG3</accession>
<keyword evidence="1 3" id="KW-0807">Transducer</keyword>
<dbReference type="InterPro" id="IPR004089">
    <property type="entry name" value="MCPsignal_dom"/>
</dbReference>
<dbReference type="Pfam" id="PF00672">
    <property type="entry name" value="HAMP"/>
    <property type="match status" value="1"/>
</dbReference>
<evidence type="ECO:0000256" key="2">
    <source>
        <dbReference type="ARBA" id="ARBA00029447"/>
    </source>
</evidence>
<name>A0A7X6DTG3_9BACT</name>
<dbReference type="GO" id="GO:0006935">
    <property type="term" value="P:chemotaxis"/>
    <property type="evidence" value="ECO:0007669"/>
    <property type="project" value="InterPro"/>
</dbReference>
<sequence length="524" mass="56661">MFRHLKFTHKIVLMPSLATAAFLLILFFTQLGRNADEDLMTQIENEYFPALELSRDLETVLANIQRNLQDAVAADEMEMVEKADALRDTFLNRLRGGKEGIRSAAEAFAGLEQGFTGYYILARDASIRMLRKEKGENLVQVLEQMQGSYKEVNGQLEALTAKWKKEMREAFEKARANQKQAARSFAFIFLVVFVCIFLLGVLSFVVIRSVKNQVSQALKVTDRIAQGDLTGRVKVEVHDEIGQIGEALNRAIDRMGETVKAISVSSDVLSQSSDNIVSVSQQMSGNAEETATQANVVSATAEEVSRSLQSISSSVEEMNSSIKEISQNAREAAEVGTQAVNLAEETYGTIGKLGESSTQIGDVIKVITAIAQQTNLLSLNAAIEAARAGEAGKGFVVVANEVKDLARKTGKATEEIGQKIESIQTDTKEAVTAINQIRAIISQMNGIQTSIAGSVEQQTVTTTGISQSVSEAAKGSAEIAQNTVGMANTAKGTSEGAGGTRKAAEDLARMATQLKQIIGRFQYE</sequence>
<dbReference type="Pfam" id="PF00015">
    <property type="entry name" value="MCPsignal"/>
    <property type="match status" value="1"/>
</dbReference>
<dbReference type="SMART" id="SM00283">
    <property type="entry name" value="MA"/>
    <property type="match status" value="1"/>
</dbReference>
<keyword evidence="4" id="KW-1133">Transmembrane helix</keyword>
<dbReference type="SUPFAM" id="SSF58104">
    <property type="entry name" value="Methyl-accepting chemotaxis protein (MCP) signaling domain"/>
    <property type="match status" value="1"/>
</dbReference>
<evidence type="ECO:0000256" key="3">
    <source>
        <dbReference type="PROSITE-ProRule" id="PRU00284"/>
    </source>
</evidence>
<dbReference type="Proteomes" id="UP000534783">
    <property type="component" value="Unassembled WGS sequence"/>
</dbReference>
<keyword evidence="8" id="KW-1185">Reference proteome</keyword>
<dbReference type="SMART" id="SM00304">
    <property type="entry name" value="HAMP"/>
    <property type="match status" value="1"/>
</dbReference>
<comment type="similarity">
    <text evidence="2">Belongs to the methyl-accepting chemotaxis (MCP) protein family.</text>
</comment>
<reference evidence="7 8" key="1">
    <citation type="journal article" date="2020" name="Nature">
        <title>Bacterial chemolithoautotrophy via manganese oxidation.</title>
        <authorList>
            <person name="Yu H."/>
            <person name="Leadbetter J.R."/>
        </authorList>
    </citation>
    <scope>NUCLEOTIDE SEQUENCE [LARGE SCALE GENOMIC DNA]</scope>
    <source>
        <strain evidence="7 8">Mn-1</strain>
    </source>
</reference>
<evidence type="ECO:0000256" key="4">
    <source>
        <dbReference type="SAM" id="Phobius"/>
    </source>
</evidence>
<evidence type="ECO:0000256" key="1">
    <source>
        <dbReference type="ARBA" id="ARBA00023224"/>
    </source>
</evidence>
<dbReference type="EMBL" id="VTOW01000005">
    <property type="protein sequence ID" value="NKE73070.1"/>
    <property type="molecule type" value="Genomic_DNA"/>
</dbReference>
<dbReference type="AlphaFoldDB" id="A0A7X6DTG3"/>
<keyword evidence="4" id="KW-0472">Membrane</keyword>
<dbReference type="CDD" id="cd06225">
    <property type="entry name" value="HAMP"/>
    <property type="match status" value="1"/>
</dbReference>
<dbReference type="PRINTS" id="PR00260">
    <property type="entry name" value="CHEMTRNSDUCR"/>
</dbReference>
<feature type="domain" description="Methyl-accepting transducer" evidence="5">
    <location>
        <begin position="265"/>
        <end position="508"/>
    </location>
</feature>
<evidence type="ECO:0000313" key="7">
    <source>
        <dbReference type="EMBL" id="NKE73070.1"/>
    </source>
</evidence>
<dbReference type="PROSITE" id="PS50885">
    <property type="entry name" value="HAMP"/>
    <property type="match status" value="1"/>
</dbReference>
<dbReference type="GO" id="GO:0007165">
    <property type="term" value="P:signal transduction"/>
    <property type="evidence" value="ECO:0007669"/>
    <property type="project" value="UniProtKB-KW"/>
</dbReference>